<dbReference type="InterPro" id="IPR028889">
    <property type="entry name" value="USP"/>
</dbReference>
<dbReference type="GO" id="GO:0004843">
    <property type="term" value="F:cysteine-type deubiquitinase activity"/>
    <property type="evidence" value="ECO:0000318"/>
    <property type="project" value="GO_Central"/>
</dbReference>
<dbReference type="EC" id="3.4.19.12" evidence="7"/>
<feature type="region of interest" description="Disordered" evidence="8">
    <location>
        <begin position="32"/>
        <end position="111"/>
    </location>
</feature>
<name>B6JWI8_SCHJY</name>
<keyword evidence="12" id="KW-1185">Reference proteome</keyword>
<evidence type="ECO:0000256" key="2">
    <source>
        <dbReference type="ARBA" id="ARBA00009085"/>
    </source>
</evidence>
<feature type="compositionally biased region" description="Polar residues" evidence="8">
    <location>
        <begin position="81"/>
        <end position="90"/>
    </location>
</feature>
<evidence type="ECO:0000256" key="5">
    <source>
        <dbReference type="ARBA" id="ARBA00022801"/>
    </source>
</evidence>
<comment type="catalytic activity">
    <reaction evidence="1 7">
        <text>Thiol-dependent hydrolysis of ester, thioester, amide, peptide and isopeptide bonds formed by the C-terminal Gly of ubiquitin (a 76-residue protein attached to proteins as an intracellular targeting signal).</text>
        <dbReference type="EC" id="3.4.19.12"/>
    </reaction>
</comment>
<evidence type="ECO:0000259" key="9">
    <source>
        <dbReference type="PROSITE" id="PS50235"/>
    </source>
</evidence>
<dbReference type="SUPFAM" id="SSF54001">
    <property type="entry name" value="Cysteine proteinases"/>
    <property type="match status" value="1"/>
</dbReference>
<dbReference type="RefSeq" id="XP_002172032.2">
    <property type="nucleotide sequence ID" value="XM_002171996.2"/>
</dbReference>
<dbReference type="Pfam" id="PF00443">
    <property type="entry name" value="UCH"/>
    <property type="match status" value="1"/>
</dbReference>
<dbReference type="Proteomes" id="UP000001744">
    <property type="component" value="Unassembled WGS sequence"/>
</dbReference>
<dbReference type="AlphaFoldDB" id="B6JWI8"/>
<accession>B6JWI8</accession>
<dbReference type="PROSITE" id="PS50235">
    <property type="entry name" value="USP_3"/>
    <property type="match status" value="1"/>
</dbReference>
<dbReference type="PROSITE" id="PS00973">
    <property type="entry name" value="USP_2"/>
    <property type="match status" value="1"/>
</dbReference>
<feature type="compositionally biased region" description="Low complexity" evidence="8">
    <location>
        <begin position="64"/>
        <end position="73"/>
    </location>
</feature>
<evidence type="ECO:0000256" key="4">
    <source>
        <dbReference type="ARBA" id="ARBA00022786"/>
    </source>
</evidence>
<protein>
    <recommendedName>
        <fullName evidence="7">Ubiquitin carboxyl-terminal hydrolase</fullName>
        <ecNumber evidence="7">3.4.19.12</ecNumber>
    </recommendedName>
</protein>
<dbReference type="InterPro" id="IPR001394">
    <property type="entry name" value="Peptidase_C19_UCH"/>
</dbReference>
<evidence type="ECO:0000256" key="3">
    <source>
        <dbReference type="ARBA" id="ARBA00022670"/>
    </source>
</evidence>
<dbReference type="MEROPS" id="C19.A66"/>
<reference evidence="10 12" key="1">
    <citation type="journal article" date="2011" name="Science">
        <title>Comparative functional genomics of the fission yeasts.</title>
        <authorList>
            <person name="Rhind N."/>
            <person name="Chen Z."/>
            <person name="Yassour M."/>
            <person name="Thompson D.A."/>
            <person name="Haas B.J."/>
            <person name="Habib N."/>
            <person name="Wapinski I."/>
            <person name="Roy S."/>
            <person name="Lin M.F."/>
            <person name="Heiman D.I."/>
            <person name="Young S.K."/>
            <person name="Furuya K."/>
            <person name="Guo Y."/>
            <person name="Pidoux A."/>
            <person name="Chen H.M."/>
            <person name="Robbertse B."/>
            <person name="Goldberg J.M."/>
            <person name="Aoki K."/>
            <person name="Bayne E.H."/>
            <person name="Berlin A.M."/>
            <person name="Desjardins C.A."/>
            <person name="Dobbs E."/>
            <person name="Dukaj L."/>
            <person name="Fan L."/>
            <person name="FitzGerald M.G."/>
            <person name="French C."/>
            <person name="Gujja S."/>
            <person name="Hansen K."/>
            <person name="Keifenheim D."/>
            <person name="Levin J.Z."/>
            <person name="Mosher R.A."/>
            <person name="Mueller C.A."/>
            <person name="Pfiffner J."/>
            <person name="Priest M."/>
            <person name="Russ C."/>
            <person name="Smialowska A."/>
            <person name="Swoboda P."/>
            <person name="Sykes S.M."/>
            <person name="Vaughn M."/>
            <person name="Vengrova S."/>
            <person name="Yoder R."/>
            <person name="Zeng Q."/>
            <person name="Allshire R."/>
            <person name="Baulcombe D."/>
            <person name="Birren B.W."/>
            <person name="Brown W."/>
            <person name="Ekwall K."/>
            <person name="Kellis M."/>
            <person name="Leatherwood J."/>
            <person name="Levin H."/>
            <person name="Margalit H."/>
            <person name="Martienssen R."/>
            <person name="Nieduszynski C.A."/>
            <person name="Spatafora J.W."/>
            <person name="Friedman N."/>
            <person name="Dalgaard J.Z."/>
            <person name="Baumann P."/>
            <person name="Niki H."/>
            <person name="Regev A."/>
            <person name="Nusbaum C."/>
        </authorList>
    </citation>
    <scope>NUCLEOTIDE SEQUENCE [LARGE SCALE GENOMIC DNA]</scope>
    <source>
        <strain evidence="12">yFS275 / FY16936</strain>
    </source>
</reference>
<dbReference type="PANTHER" id="PTHR24006:SF758">
    <property type="entry name" value="UBIQUITIN CARBOXYL-TERMINAL HYDROLASE 36"/>
    <property type="match status" value="1"/>
</dbReference>
<dbReference type="JaponicusDB" id="SJAG_00764">
    <property type="gene designation" value="ubp16"/>
</dbReference>
<evidence type="ECO:0000256" key="7">
    <source>
        <dbReference type="RuleBase" id="RU366025"/>
    </source>
</evidence>
<dbReference type="OrthoDB" id="289038at2759"/>
<proteinExistence type="inferred from homology"/>
<evidence type="ECO:0000256" key="1">
    <source>
        <dbReference type="ARBA" id="ARBA00000707"/>
    </source>
</evidence>
<dbReference type="STRING" id="402676.B6JWI8"/>
<evidence type="ECO:0000256" key="8">
    <source>
        <dbReference type="SAM" id="MobiDB-lite"/>
    </source>
</evidence>
<dbReference type="GO" id="GO:0031647">
    <property type="term" value="P:regulation of protein stability"/>
    <property type="evidence" value="ECO:0000318"/>
    <property type="project" value="GO_Central"/>
</dbReference>
<sequence>MSVAALNGSLDFSLKHSLDDLLKNPVRFRKSTKSVTATPDGKYTPLNRRKGDSKQSASSKDTNAHGAAAGNTGSEKRHRSSASSNQTSGTRGEGSVELDEEDEQGFPGPARVLFPKENISIDWQNILPNAPGLVNLGNTCFMNSVLQLMMHTAPLVEYLLTGQHTAACRMNACVLCKMEQHMMKAYPSKGKKRASAFKPTGIQSMLKVIASHFRPYRQEDAHEFMRYLIDSWQKSCLQSFKNLDHPSRETSLIHRIFGGYLRQQITCSSCHKPSSTYQSLLDLSLEANVSNILESLSHTVARNCKTLGGMLQKQMTVYRAPNYLTLHLKRFTFNSFHSHKITKHVAYPELLDLGPFMSDANRACVYELCGVLVHAGGSTRSGHYYSFCKSSSGTWLKFDDDFVSNTSIDRVLSQQAYILLYRRKPGAKAPVQKRKGKRNSDGGSGGKHRKKVRT</sequence>
<dbReference type="HOGENOM" id="CLU_008279_10_0_1"/>
<dbReference type="Gene3D" id="3.90.70.10">
    <property type="entry name" value="Cysteine proteinases"/>
    <property type="match status" value="1"/>
</dbReference>
<gene>
    <name evidence="11" type="primary">ubp16</name>
    <name evidence="10" type="ORF">SJAG_00764</name>
</gene>
<keyword evidence="4 7" id="KW-0833">Ubl conjugation pathway</keyword>
<evidence type="ECO:0000313" key="11">
    <source>
        <dbReference type="JaponicusDB" id="SJAG_00764"/>
    </source>
</evidence>
<dbReference type="InterPro" id="IPR038765">
    <property type="entry name" value="Papain-like_cys_pep_sf"/>
</dbReference>
<evidence type="ECO:0000313" key="10">
    <source>
        <dbReference type="EMBL" id="EEB05739.2"/>
    </source>
</evidence>
<dbReference type="OMA" id="NISIDWQ"/>
<dbReference type="GO" id="GO:0006508">
    <property type="term" value="P:proteolysis"/>
    <property type="evidence" value="ECO:0007669"/>
    <property type="project" value="UniProtKB-KW"/>
</dbReference>
<dbReference type="eggNOG" id="KOG1865">
    <property type="taxonomic scope" value="Eukaryota"/>
</dbReference>
<dbReference type="GO" id="GO:0016579">
    <property type="term" value="P:protein deubiquitination"/>
    <property type="evidence" value="ECO:0007669"/>
    <property type="project" value="InterPro"/>
</dbReference>
<keyword evidence="5 7" id="KW-0378">Hydrolase</keyword>
<dbReference type="FunFam" id="3.90.70.10:FF:000119">
    <property type="entry name" value="Ubiquitin specific peptidase 36"/>
    <property type="match status" value="1"/>
</dbReference>
<feature type="region of interest" description="Disordered" evidence="8">
    <location>
        <begin position="426"/>
        <end position="454"/>
    </location>
</feature>
<dbReference type="PROSITE" id="PS00972">
    <property type="entry name" value="USP_1"/>
    <property type="match status" value="1"/>
</dbReference>
<dbReference type="InterPro" id="IPR018200">
    <property type="entry name" value="USP_CS"/>
</dbReference>
<keyword evidence="3 7" id="KW-0645">Protease</keyword>
<dbReference type="EMBL" id="KE651166">
    <property type="protein sequence ID" value="EEB05739.2"/>
    <property type="molecule type" value="Genomic_DNA"/>
</dbReference>
<dbReference type="GO" id="GO:0005829">
    <property type="term" value="C:cytosol"/>
    <property type="evidence" value="ECO:0000318"/>
    <property type="project" value="GO_Central"/>
</dbReference>
<dbReference type="InterPro" id="IPR050164">
    <property type="entry name" value="Peptidase_C19"/>
</dbReference>
<feature type="domain" description="USP" evidence="9">
    <location>
        <begin position="131"/>
        <end position="424"/>
    </location>
</feature>
<organism evidence="10 12">
    <name type="scientific">Schizosaccharomyces japonicus (strain yFS275 / FY16936)</name>
    <name type="common">Fission yeast</name>
    <dbReference type="NCBI Taxonomy" id="402676"/>
    <lineage>
        <taxon>Eukaryota</taxon>
        <taxon>Fungi</taxon>
        <taxon>Dikarya</taxon>
        <taxon>Ascomycota</taxon>
        <taxon>Taphrinomycotina</taxon>
        <taxon>Schizosaccharomycetes</taxon>
        <taxon>Schizosaccharomycetales</taxon>
        <taxon>Schizosaccharomycetaceae</taxon>
        <taxon>Schizosaccharomyces</taxon>
    </lineage>
</organism>
<dbReference type="GeneID" id="7052180"/>
<dbReference type="VEuPathDB" id="FungiDB:SJAG_00764"/>
<dbReference type="GO" id="GO:0005634">
    <property type="term" value="C:nucleus"/>
    <property type="evidence" value="ECO:0000318"/>
    <property type="project" value="GO_Central"/>
</dbReference>
<evidence type="ECO:0000313" key="12">
    <source>
        <dbReference type="Proteomes" id="UP000001744"/>
    </source>
</evidence>
<dbReference type="PANTHER" id="PTHR24006">
    <property type="entry name" value="UBIQUITIN CARBOXYL-TERMINAL HYDROLASE"/>
    <property type="match status" value="1"/>
</dbReference>
<evidence type="ECO:0000256" key="6">
    <source>
        <dbReference type="ARBA" id="ARBA00022807"/>
    </source>
</evidence>
<feature type="compositionally biased region" description="Basic residues" evidence="8">
    <location>
        <begin position="426"/>
        <end position="437"/>
    </location>
</feature>
<comment type="similarity">
    <text evidence="2 7">Belongs to the peptidase C19 family.</text>
</comment>
<keyword evidence="6 7" id="KW-0788">Thiol protease</keyword>